<comment type="caution">
    <text evidence="1">The sequence shown here is derived from an EMBL/GenBank/DDBJ whole genome shotgun (WGS) entry which is preliminary data.</text>
</comment>
<gene>
    <name evidence="1" type="ORF">RFI_31053</name>
</gene>
<keyword evidence="2" id="KW-1185">Reference proteome</keyword>
<evidence type="ECO:0000313" key="2">
    <source>
        <dbReference type="Proteomes" id="UP000023152"/>
    </source>
</evidence>
<name>X6LWP0_RETFI</name>
<organism evidence="1 2">
    <name type="scientific">Reticulomyxa filosa</name>
    <dbReference type="NCBI Taxonomy" id="46433"/>
    <lineage>
        <taxon>Eukaryota</taxon>
        <taxon>Sar</taxon>
        <taxon>Rhizaria</taxon>
        <taxon>Retaria</taxon>
        <taxon>Foraminifera</taxon>
        <taxon>Monothalamids</taxon>
        <taxon>Reticulomyxidae</taxon>
        <taxon>Reticulomyxa</taxon>
    </lineage>
</organism>
<feature type="non-terminal residue" evidence="1">
    <location>
        <position position="1"/>
    </location>
</feature>
<accession>X6LWP0</accession>
<sequence>YLTHGHQSRNCETIIGIGSGIYNDNYILHFFGINKVDKDIVILISKMTVHSNWYAFYDSLDLNTAFILKTIFSINVCANIRQENYYQRKTFFLTIFGSFQKKRKQIFDYSLLTLKKRNIYFSQNYHYNLSKMKENLVTNFSNYLNNKKKSYL</sequence>
<dbReference type="Proteomes" id="UP000023152">
    <property type="component" value="Unassembled WGS sequence"/>
</dbReference>
<reference evidence="1 2" key="1">
    <citation type="journal article" date="2013" name="Curr. Biol.">
        <title>The Genome of the Foraminiferan Reticulomyxa filosa.</title>
        <authorList>
            <person name="Glockner G."/>
            <person name="Hulsmann N."/>
            <person name="Schleicher M."/>
            <person name="Noegel A.A."/>
            <person name="Eichinger L."/>
            <person name="Gallinger C."/>
            <person name="Pawlowski J."/>
            <person name="Sierra R."/>
            <person name="Euteneuer U."/>
            <person name="Pillet L."/>
            <person name="Moustafa A."/>
            <person name="Platzer M."/>
            <person name="Groth M."/>
            <person name="Szafranski K."/>
            <person name="Schliwa M."/>
        </authorList>
    </citation>
    <scope>NUCLEOTIDE SEQUENCE [LARGE SCALE GENOMIC DNA]</scope>
</reference>
<proteinExistence type="predicted"/>
<dbReference type="AlphaFoldDB" id="X6LWP0"/>
<dbReference type="EMBL" id="ASPP01027219">
    <property type="protein sequence ID" value="ETO06343.1"/>
    <property type="molecule type" value="Genomic_DNA"/>
</dbReference>
<protein>
    <submittedName>
        <fullName evidence="1">Uncharacterized protein</fullName>
    </submittedName>
</protein>
<evidence type="ECO:0000313" key="1">
    <source>
        <dbReference type="EMBL" id="ETO06343.1"/>
    </source>
</evidence>